<protein>
    <submittedName>
        <fullName evidence="2">Uncharacterized protein</fullName>
    </submittedName>
</protein>
<evidence type="ECO:0000256" key="1">
    <source>
        <dbReference type="SAM" id="MobiDB-lite"/>
    </source>
</evidence>
<organism evidence="2 3">
    <name type="scientific">Gossypium trilobum</name>
    <dbReference type="NCBI Taxonomy" id="34281"/>
    <lineage>
        <taxon>Eukaryota</taxon>
        <taxon>Viridiplantae</taxon>
        <taxon>Streptophyta</taxon>
        <taxon>Embryophyta</taxon>
        <taxon>Tracheophyta</taxon>
        <taxon>Spermatophyta</taxon>
        <taxon>Magnoliopsida</taxon>
        <taxon>eudicotyledons</taxon>
        <taxon>Gunneridae</taxon>
        <taxon>Pentapetalae</taxon>
        <taxon>rosids</taxon>
        <taxon>malvids</taxon>
        <taxon>Malvales</taxon>
        <taxon>Malvaceae</taxon>
        <taxon>Malvoideae</taxon>
        <taxon>Gossypium</taxon>
    </lineage>
</organism>
<feature type="region of interest" description="Disordered" evidence="1">
    <location>
        <begin position="43"/>
        <end position="87"/>
    </location>
</feature>
<dbReference type="AlphaFoldDB" id="A0A7J9FV69"/>
<proteinExistence type="predicted"/>
<keyword evidence="3" id="KW-1185">Reference proteome</keyword>
<sequence>MINYWVKHNEIDLYVKLEVDTVVFVDNESMLAVACLQFGGDGNEGGEGAEGLDRKGDDVVVSEGGESDGGGEERVDVAVSEGGKSDG</sequence>
<reference evidence="2 3" key="1">
    <citation type="journal article" date="2019" name="Genome Biol. Evol.">
        <title>Insights into the evolution of the New World diploid cottons (Gossypium, subgenus Houzingenia) based on genome sequencing.</title>
        <authorList>
            <person name="Grover C.E."/>
            <person name="Arick M.A. 2nd"/>
            <person name="Thrash A."/>
            <person name="Conover J.L."/>
            <person name="Sanders W.S."/>
            <person name="Peterson D.G."/>
            <person name="Frelichowski J.E."/>
            <person name="Scheffler J.A."/>
            <person name="Scheffler B.E."/>
            <person name="Wendel J.F."/>
        </authorList>
    </citation>
    <scope>NUCLEOTIDE SEQUENCE [LARGE SCALE GENOMIC DNA]</scope>
    <source>
        <strain evidence="2">8</strain>
        <tissue evidence="2">Leaf</tissue>
    </source>
</reference>
<dbReference type="EMBL" id="JABEZW010229163">
    <property type="protein sequence ID" value="MBA0789217.1"/>
    <property type="molecule type" value="Genomic_DNA"/>
</dbReference>
<dbReference type="Proteomes" id="UP000593568">
    <property type="component" value="Unassembled WGS sequence"/>
</dbReference>
<evidence type="ECO:0000313" key="2">
    <source>
        <dbReference type="EMBL" id="MBA0789217.1"/>
    </source>
</evidence>
<evidence type="ECO:0000313" key="3">
    <source>
        <dbReference type="Proteomes" id="UP000593568"/>
    </source>
</evidence>
<comment type="caution">
    <text evidence="2">The sequence shown here is derived from an EMBL/GenBank/DDBJ whole genome shotgun (WGS) entry which is preliminary data.</text>
</comment>
<name>A0A7J9FV69_9ROSI</name>
<gene>
    <name evidence="2" type="ORF">Gotri_026473</name>
</gene>
<accession>A0A7J9FV69</accession>